<keyword evidence="4" id="KW-0449">Lipoprotein</keyword>
<dbReference type="STRING" id="155974.SAMN04487818_1146"/>
<gene>
    <name evidence="4" type="ORF">SAMN04487818_1146</name>
</gene>
<evidence type="ECO:0000256" key="2">
    <source>
        <dbReference type="ARBA" id="ARBA00009194"/>
    </source>
</evidence>
<dbReference type="InterPro" id="IPR029046">
    <property type="entry name" value="LolA/LolB/LppX"/>
</dbReference>
<organism evidence="4 5">
    <name type="scientific">Actinokineospora terrae</name>
    <dbReference type="NCBI Taxonomy" id="155974"/>
    <lineage>
        <taxon>Bacteria</taxon>
        <taxon>Bacillati</taxon>
        <taxon>Actinomycetota</taxon>
        <taxon>Actinomycetes</taxon>
        <taxon>Pseudonocardiales</taxon>
        <taxon>Pseudonocardiaceae</taxon>
        <taxon>Actinokineospora</taxon>
    </lineage>
</organism>
<comment type="subcellular location">
    <subcellularLocation>
        <location evidence="1">Cell envelope</location>
    </subcellularLocation>
</comment>
<name>A0A1H9XBB9_9PSEU</name>
<accession>A0A1H9XBB9</accession>
<dbReference type="InterPro" id="IPR009830">
    <property type="entry name" value="LppX/LprAFG"/>
</dbReference>
<keyword evidence="3" id="KW-1003">Cell membrane</keyword>
<dbReference type="AlphaFoldDB" id="A0A1H9XBB9"/>
<evidence type="ECO:0000313" key="4">
    <source>
        <dbReference type="EMBL" id="SES43470.1"/>
    </source>
</evidence>
<dbReference type="Gene3D" id="2.50.20.20">
    <property type="match status" value="1"/>
</dbReference>
<evidence type="ECO:0000313" key="5">
    <source>
        <dbReference type="Proteomes" id="UP000199051"/>
    </source>
</evidence>
<dbReference type="Proteomes" id="UP000199051">
    <property type="component" value="Unassembled WGS sequence"/>
</dbReference>
<evidence type="ECO:0000256" key="1">
    <source>
        <dbReference type="ARBA" id="ARBA00004196"/>
    </source>
</evidence>
<dbReference type="Pfam" id="PF07161">
    <property type="entry name" value="LppX_LprAFG"/>
    <property type="match status" value="1"/>
</dbReference>
<comment type="similarity">
    <text evidence="2">Belongs to the LppX/LprAFG lipoprotein family.</text>
</comment>
<dbReference type="CDD" id="cd16334">
    <property type="entry name" value="LppX-like"/>
    <property type="match status" value="1"/>
</dbReference>
<sequence>MDNSRGPQAGPPTIWAMVKRGWVGAVLAVVGLLVAGCTSDEPSGGGGTLPDGAALVRDAAAVTKGIKSAHFALKVNGSVSAIPVQNAEGDLTREGGPSGAAKGTVKLTLLGQLIEGEFVLVDDSLYIKGPTGGFQKYPASLSSNIYDPSAILDPDKGIANVLAKIQNPRTDAKESVDGVSAYKVSGKVTKDVASALVPGVNSDVDISVWVREDNKQPVKASVKLPGGEGQTATVDLTLSDVDKPVTITAP</sequence>
<dbReference type="GO" id="GO:0030313">
    <property type="term" value="C:cell envelope"/>
    <property type="evidence" value="ECO:0007669"/>
    <property type="project" value="UniProtKB-SubCell"/>
</dbReference>
<keyword evidence="5" id="KW-1185">Reference proteome</keyword>
<dbReference type="EMBL" id="FOGI01000014">
    <property type="protein sequence ID" value="SES43470.1"/>
    <property type="molecule type" value="Genomic_DNA"/>
</dbReference>
<dbReference type="SUPFAM" id="SSF89392">
    <property type="entry name" value="Prokaryotic lipoproteins and lipoprotein localization factors"/>
    <property type="match status" value="1"/>
</dbReference>
<proteinExistence type="inferred from homology"/>
<evidence type="ECO:0000256" key="3">
    <source>
        <dbReference type="ARBA" id="ARBA00022475"/>
    </source>
</evidence>
<protein>
    <submittedName>
        <fullName evidence="4">Lipoprotein LprG</fullName>
    </submittedName>
</protein>
<keyword evidence="3" id="KW-0472">Membrane</keyword>
<reference evidence="5" key="1">
    <citation type="submission" date="2016-10" db="EMBL/GenBank/DDBJ databases">
        <authorList>
            <person name="Varghese N."/>
            <person name="Submissions S."/>
        </authorList>
    </citation>
    <scope>NUCLEOTIDE SEQUENCE [LARGE SCALE GENOMIC DNA]</scope>
    <source>
        <strain evidence="5">DSM 44260</strain>
    </source>
</reference>